<feature type="chain" id="PRO_5046635581" evidence="1">
    <location>
        <begin position="21"/>
        <end position="240"/>
    </location>
</feature>
<keyword evidence="1" id="KW-0732">Signal</keyword>
<keyword evidence="3" id="KW-1185">Reference proteome</keyword>
<gene>
    <name evidence="2" type="ORF">ACFPQ6_04005</name>
</gene>
<organism evidence="2 3">
    <name type="scientific">Deinococcus petrolearius</name>
    <dbReference type="NCBI Taxonomy" id="1751295"/>
    <lineage>
        <taxon>Bacteria</taxon>
        <taxon>Thermotogati</taxon>
        <taxon>Deinococcota</taxon>
        <taxon>Deinococci</taxon>
        <taxon>Deinococcales</taxon>
        <taxon>Deinococcaceae</taxon>
        <taxon>Deinococcus</taxon>
    </lineage>
</organism>
<reference evidence="3" key="1">
    <citation type="journal article" date="2019" name="Int. J. Syst. Evol. Microbiol.">
        <title>The Global Catalogue of Microorganisms (GCM) 10K type strain sequencing project: providing services to taxonomists for standard genome sequencing and annotation.</title>
        <authorList>
            <consortium name="The Broad Institute Genomics Platform"/>
            <consortium name="The Broad Institute Genome Sequencing Center for Infectious Disease"/>
            <person name="Wu L."/>
            <person name="Ma J."/>
        </authorList>
    </citation>
    <scope>NUCLEOTIDE SEQUENCE [LARGE SCALE GENOMIC DNA]</scope>
    <source>
        <strain evidence="3">CGMCC 1.15053</strain>
    </source>
</reference>
<dbReference type="Proteomes" id="UP001595979">
    <property type="component" value="Unassembled WGS sequence"/>
</dbReference>
<name>A0ABW1DGZ4_9DEIO</name>
<comment type="caution">
    <text evidence="2">The sequence shown here is derived from an EMBL/GenBank/DDBJ whole genome shotgun (WGS) entry which is preliminary data.</text>
</comment>
<evidence type="ECO:0000256" key="1">
    <source>
        <dbReference type="SAM" id="SignalP"/>
    </source>
</evidence>
<evidence type="ECO:0000313" key="2">
    <source>
        <dbReference type="EMBL" id="MFC5847465.1"/>
    </source>
</evidence>
<accession>A0ABW1DGZ4</accession>
<sequence length="240" mass="25342">MRWVSPSLLLIAQLFSPAQAQQHTEPLIGAPLPAGYTLQSSYSDGGVQVITAGRQDDRLSALALARDRRTGRTLWKTYSSGILVPQPLGRGQGLVNLLSVQSGAVTNSATLLLRLDSGRTLAQGLVDVAGVTGGKVLLVDYDGVPPSAPFLCDGSALSGRVISAQDGRVLTLALPTPPRDGCGPAEVRGYQAHGISSNKQRYHVAGETLTVPREDRCGTFNVLLRWTQVPLSVPTIQPGN</sequence>
<evidence type="ECO:0000313" key="3">
    <source>
        <dbReference type="Proteomes" id="UP001595979"/>
    </source>
</evidence>
<dbReference type="RefSeq" id="WP_380046636.1">
    <property type="nucleotide sequence ID" value="NZ_JBHSOH010000005.1"/>
</dbReference>
<feature type="signal peptide" evidence="1">
    <location>
        <begin position="1"/>
        <end position="20"/>
    </location>
</feature>
<proteinExistence type="predicted"/>
<dbReference type="EMBL" id="JBHSOH010000005">
    <property type="protein sequence ID" value="MFC5847465.1"/>
    <property type="molecule type" value="Genomic_DNA"/>
</dbReference>
<protein>
    <submittedName>
        <fullName evidence="2">Uncharacterized protein</fullName>
    </submittedName>
</protein>